<organism evidence="2">
    <name type="scientific">Hyalella azteca</name>
    <name type="common">Amphipod</name>
    <dbReference type="NCBI Taxonomy" id="294128"/>
    <lineage>
        <taxon>Eukaryota</taxon>
        <taxon>Metazoa</taxon>
        <taxon>Ecdysozoa</taxon>
        <taxon>Arthropoda</taxon>
        <taxon>Crustacea</taxon>
        <taxon>Multicrustacea</taxon>
        <taxon>Malacostraca</taxon>
        <taxon>Eumalacostraca</taxon>
        <taxon>Peracarida</taxon>
        <taxon>Amphipoda</taxon>
        <taxon>Senticaudata</taxon>
        <taxon>Talitrida</taxon>
        <taxon>Talitroidea</taxon>
        <taxon>Hyalellidae</taxon>
        <taxon>Hyalella</taxon>
    </lineage>
</organism>
<name>A0A6A0GXK3_HYAAZ</name>
<protein>
    <submittedName>
        <fullName evidence="2">Uncharacterized protein</fullName>
    </submittedName>
</protein>
<reference evidence="2" key="2">
    <citation type="journal article" date="2018" name="Environ. Sci. Technol.">
        <title>The Toxicogenome of Hyalella azteca: A Model for Sediment Ecotoxicology and Evolutionary Toxicology.</title>
        <authorList>
            <person name="Poynton H.C."/>
            <person name="Hasenbein S."/>
            <person name="Benoit J.B."/>
            <person name="Sepulveda M.S."/>
            <person name="Poelchau M.F."/>
            <person name="Hughes D.S.T."/>
            <person name="Murali S.C."/>
            <person name="Chen S."/>
            <person name="Glastad K.M."/>
            <person name="Goodisman M.A.D."/>
            <person name="Werren J.H."/>
            <person name="Vineis J.H."/>
            <person name="Bowen J.L."/>
            <person name="Friedrich M."/>
            <person name="Jones J."/>
            <person name="Robertson H.M."/>
            <person name="Feyereisen R."/>
            <person name="Mechler-Hickson A."/>
            <person name="Mathers N."/>
            <person name="Lee C.E."/>
            <person name="Colbourne J.K."/>
            <person name="Biales A."/>
            <person name="Johnston J.S."/>
            <person name="Wellborn G.A."/>
            <person name="Rosendale A.J."/>
            <person name="Cridge A.G."/>
            <person name="Munoz-Torres M.C."/>
            <person name="Bain P.A."/>
            <person name="Manny A.R."/>
            <person name="Major K.M."/>
            <person name="Lambert F.N."/>
            <person name="Vulpe C.D."/>
            <person name="Tuck P."/>
            <person name="Blalock B.J."/>
            <person name="Lin Y.Y."/>
            <person name="Smith M.E."/>
            <person name="Ochoa-Acuna H."/>
            <person name="Chen M.M."/>
            <person name="Childers C.P."/>
            <person name="Qu J."/>
            <person name="Dugan S."/>
            <person name="Lee S.L."/>
            <person name="Chao H."/>
            <person name="Dinh H."/>
            <person name="Han Y."/>
            <person name="Doddapaneni H."/>
            <person name="Worley K.C."/>
            <person name="Muzny D.M."/>
            <person name="Gibbs R.A."/>
            <person name="Richards S."/>
        </authorList>
    </citation>
    <scope>NUCLEOTIDE SEQUENCE</scope>
    <source>
        <strain evidence="2">HAZT.00-mixed</strain>
        <tissue evidence="2">Whole organism</tissue>
    </source>
</reference>
<dbReference type="Proteomes" id="UP000711488">
    <property type="component" value="Unassembled WGS sequence"/>
</dbReference>
<sequence length="220" mass="23375">MAAKQTEAYIGSRLNSAGGAAAASSRGVSAIAALKEPIKQVSHQYSTEIMKDLSKTAGLETNTEEKKIERESLLLEKQLAKMKCIWRTMKPSRGADMGAISEPDSNKVISWLSDVSPGVFASRGTAGRDRQLTYGVTDDSSVHQETKPGPAGASRSALDPLARSFYPLGAVNNWSVSSDPNDPLPLSPSLLLTTKAALLAIATDSEPWDLIAMVRDSGAE</sequence>
<dbReference type="AlphaFoldDB" id="A0A6A0GXK3"/>
<reference evidence="2" key="1">
    <citation type="submission" date="2014-08" db="EMBL/GenBank/DDBJ databases">
        <authorList>
            <person name="Murali S."/>
            <person name="Richards S."/>
            <person name="Bandaranaike D."/>
            <person name="Bellair M."/>
            <person name="Blankenburg K."/>
            <person name="Chao H."/>
            <person name="Dinh H."/>
            <person name="Doddapaneni H."/>
            <person name="Dugan-Rocha S."/>
            <person name="Elkadiri S."/>
            <person name="Gnanaolivu R."/>
            <person name="Hughes D."/>
            <person name="Lee S."/>
            <person name="Li M."/>
            <person name="Ming W."/>
            <person name="Munidasa M."/>
            <person name="Muniz J."/>
            <person name="Nguyen L."/>
            <person name="Osuji N."/>
            <person name="Pu L.-L."/>
            <person name="Puazo M."/>
            <person name="Skinner E."/>
            <person name="Qu C."/>
            <person name="Quiroz J."/>
            <person name="Raj R."/>
            <person name="Weissenberger G."/>
            <person name="Xin Y."/>
            <person name="Zou X."/>
            <person name="Han Y."/>
            <person name="Worley K."/>
            <person name="Muzny D."/>
            <person name="Gibbs R."/>
        </authorList>
    </citation>
    <scope>NUCLEOTIDE SEQUENCE</scope>
    <source>
        <strain evidence="2">HAZT.00-mixed</strain>
        <tissue evidence="2">Whole organism</tissue>
    </source>
</reference>
<proteinExistence type="predicted"/>
<accession>A0A6A0GXK3</accession>
<comment type="caution">
    <text evidence="2">The sequence shown here is derived from an EMBL/GenBank/DDBJ whole genome shotgun (WGS) entry which is preliminary data.</text>
</comment>
<evidence type="ECO:0000313" key="2">
    <source>
        <dbReference type="EMBL" id="KAA0191818.1"/>
    </source>
</evidence>
<evidence type="ECO:0000256" key="1">
    <source>
        <dbReference type="SAM" id="MobiDB-lite"/>
    </source>
</evidence>
<reference evidence="2" key="3">
    <citation type="submission" date="2019-06" db="EMBL/GenBank/DDBJ databases">
        <authorList>
            <person name="Poynton C."/>
            <person name="Hasenbein S."/>
            <person name="Benoit J.B."/>
            <person name="Sepulveda M.S."/>
            <person name="Poelchau M.F."/>
            <person name="Murali S.C."/>
            <person name="Chen S."/>
            <person name="Glastad K.M."/>
            <person name="Werren J.H."/>
            <person name="Vineis J.H."/>
            <person name="Bowen J.L."/>
            <person name="Friedrich M."/>
            <person name="Jones J."/>
            <person name="Robertson H.M."/>
            <person name="Feyereisen R."/>
            <person name="Mechler-Hickson A."/>
            <person name="Mathers N."/>
            <person name="Lee C.E."/>
            <person name="Colbourne J.K."/>
            <person name="Biales A."/>
            <person name="Johnston J.S."/>
            <person name="Wellborn G.A."/>
            <person name="Rosendale A.J."/>
            <person name="Cridge A.G."/>
            <person name="Munoz-Torres M.C."/>
            <person name="Bain P.A."/>
            <person name="Manny A.R."/>
            <person name="Major K.M."/>
            <person name="Lambert F.N."/>
            <person name="Vulpe C.D."/>
            <person name="Tuck P."/>
            <person name="Blalock B.J."/>
            <person name="Lin Y.-Y."/>
            <person name="Smith M.E."/>
            <person name="Ochoa-Acuna H."/>
            <person name="Chen M.-J.M."/>
            <person name="Childers C.P."/>
            <person name="Qu J."/>
            <person name="Dugan S."/>
            <person name="Lee S.L."/>
            <person name="Chao H."/>
            <person name="Dinh H."/>
            <person name="Han Y."/>
            <person name="Doddapaneni H."/>
            <person name="Worley K.C."/>
            <person name="Muzny D.M."/>
            <person name="Gibbs R.A."/>
            <person name="Richards S."/>
        </authorList>
    </citation>
    <scope>NUCLEOTIDE SEQUENCE</scope>
    <source>
        <strain evidence="2">HAZT.00-mixed</strain>
        <tissue evidence="2">Whole organism</tissue>
    </source>
</reference>
<feature type="region of interest" description="Disordered" evidence="1">
    <location>
        <begin position="133"/>
        <end position="156"/>
    </location>
</feature>
<gene>
    <name evidence="2" type="ORF">HAZT_HAZT011540</name>
</gene>
<dbReference type="EMBL" id="JQDR03012068">
    <property type="protein sequence ID" value="KAA0191818.1"/>
    <property type="molecule type" value="Genomic_DNA"/>
</dbReference>